<dbReference type="EC" id="6.3.4.19" evidence="6"/>
<name>A0A3P5XEK3_9RHOB</name>
<dbReference type="PANTHER" id="PTHR43033:SF1">
    <property type="entry name" value="TRNA(ILE)-LYSIDINE SYNTHASE-RELATED"/>
    <property type="match status" value="1"/>
</dbReference>
<comment type="subcellular location">
    <subcellularLocation>
        <location evidence="6">Cytoplasm</location>
    </subcellularLocation>
</comment>
<evidence type="ECO:0000256" key="1">
    <source>
        <dbReference type="ARBA" id="ARBA00022598"/>
    </source>
</evidence>
<dbReference type="HAMAP" id="MF_01161">
    <property type="entry name" value="tRNA_Ile_lys_synt"/>
    <property type="match status" value="1"/>
</dbReference>
<dbReference type="GO" id="GO:0032267">
    <property type="term" value="F:tRNA(Ile)-lysidine synthase activity"/>
    <property type="evidence" value="ECO:0007669"/>
    <property type="project" value="UniProtKB-EC"/>
</dbReference>
<dbReference type="NCBIfam" id="TIGR02432">
    <property type="entry name" value="lysidine_TilS_N"/>
    <property type="match status" value="1"/>
</dbReference>
<keyword evidence="3 6" id="KW-0547">Nucleotide-binding</keyword>
<evidence type="ECO:0000256" key="6">
    <source>
        <dbReference type="HAMAP-Rule" id="MF_01161"/>
    </source>
</evidence>
<dbReference type="CDD" id="cd01992">
    <property type="entry name" value="TilS_N"/>
    <property type="match status" value="1"/>
</dbReference>
<evidence type="ECO:0000256" key="5">
    <source>
        <dbReference type="ARBA" id="ARBA00048539"/>
    </source>
</evidence>
<keyword evidence="4 6" id="KW-0067">ATP-binding</keyword>
<comment type="catalytic activity">
    <reaction evidence="5 6">
        <text>cytidine(34) in tRNA(Ile2) + L-lysine + ATP = lysidine(34) in tRNA(Ile2) + AMP + diphosphate + H(+)</text>
        <dbReference type="Rhea" id="RHEA:43744"/>
        <dbReference type="Rhea" id="RHEA-COMP:10625"/>
        <dbReference type="Rhea" id="RHEA-COMP:10670"/>
        <dbReference type="ChEBI" id="CHEBI:15378"/>
        <dbReference type="ChEBI" id="CHEBI:30616"/>
        <dbReference type="ChEBI" id="CHEBI:32551"/>
        <dbReference type="ChEBI" id="CHEBI:33019"/>
        <dbReference type="ChEBI" id="CHEBI:82748"/>
        <dbReference type="ChEBI" id="CHEBI:83665"/>
        <dbReference type="ChEBI" id="CHEBI:456215"/>
        <dbReference type="EC" id="6.3.4.19"/>
    </reaction>
</comment>
<comment type="function">
    <text evidence="6">Ligates lysine onto the cytidine present at position 34 of the AUA codon-specific tRNA(Ile) that contains the anticodon CAU, in an ATP-dependent manner. Cytidine is converted to lysidine, thus changing the amino acid specificity of the tRNA from methionine to isoleucine.</text>
</comment>
<feature type="domain" description="tRNA(Ile)-lysidine/2-thiocytidine synthase N-terminal" evidence="7">
    <location>
        <begin position="38"/>
        <end position="216"/>
    </location>
</feature>
<evidence type="ECO:0000259" key="7">
    <source>
        <dbReference type="Pfam" id="PF01171"/>
    </source>
</evidence>
<evidence type="ECO:0000256" key="3">
    <source>
        <dbReference type="ARBA" id="ARBA00022741"/>
    </source>
</evidence>
<gene>
    <name evidence="6 8" type="primary">tilS</name>
    <name evidence="8" type="ORF">XINFAN_03670</name>
</gene>
<proteinExistence type="inferred from homology"/>
<dbReference type="SUPFAM" id="SSF52402">
    <property type="entry name" value="Adenine nucleotide alpha hydrolases-like"/>
    <property type="match status" value="1"/>
</dbReference>
<protein>
    <recommendedName>
        <fullName evidence="6">tRNA(Ile)-lysidine synthase</fullName>
        <ecNumber evidence="6">6.3.4.19</ecNumber>
    </recommendedName>
    <alternativeName>
        <fullName evidence="6">tRNA(Ile)-2-lysyl-cytidine synthase</fullName>
    </alternativeName>
    <alternativeName>
        <fullName evidence="6">tRNA(Ile)-lysidine synthetase</fullName>
    </alternativeName>
</protein>
<evidence type="ECO:0000313" key="9">
    <source>
        <dbReference type="Proteomes" id="UP000277498"/>
    </source>
</evidence>
<keyword evidence="1 6" id="KW-0436">Ligase</keyword>
<dbReference type="GO" id="GO:0006400">
    <property type="term" value="P:tRNA modification"/>
    <property type="evidence" value="ECO:0007669"/>
    <property type="project" value="UniProtKB-UniRule"/>
</dbReference>
<dbReference type="AlphaFoldDB" id="A0A3P5XEK3"/>
<keyword evidence="2 6" id="KW-0819">tRNA processing</keyword>
<dbReference type="InterPro" id="IPR012795">
    <property type="entry name" value="tRNA_Ile_lys_synt_N"/>
</dbReference>
<dbReference type="PANTHER" id="PTHR43033">
    <property type="entry name" value="TRNA(ILE)-LYSIDINE SYNTHASE-RELATED"/>
    <property type="match status" value="1"/>
</dbReference>
<dbReference type="Pfam" id="PF01171">
    <property type="entry name" value="ATP_bind_3"/>
    <property type="match status" value="1"/>
</dbReference>
<dbReference type="GO" id="GO:0005737">
    <property type="term" value="C:cytoplasm"/>
    <property type="evidence" value="ECO:0007669"/>
    <property type="project" value="UniProtKB-SubCell"/>
</dbReference>
<dbReference type="RefSeq" id="WP_124088358.1">
    <property type="nucleotide sequence ID" value="NZ_UXAW01000107.1"/>
</dbReference>
<dbReference type="InterPro" id="IPR014729">
    <property type="entry name" value="Rossmann-like_a/b/a_fold"/>
</dbReference>
<dbReference type="InterPro" id="IPR012094">
    <property type="entry name" value="tRNA_Ile_lys_synt"/>
</dbReference>
<evidence type="ECO:0000256" key="4">
    <source>
        <dbReference type="ARBA" id="ARBA00022840"/>
    </source>
</evidence>
<dbReference type="Gene3D" id="3.40.50.620">
    <property type="entry name" value="HUPs"/>
    <property type="match status" value="1"/>
</dbReference>
<dbReference type="GO" id="GO:0005524">
    <property type="term" value="F:ATP binding"/>
    <property type="evidence" value="ECO:0007669"/>
    <property type="project" value="UniProtKB-UniRule"/>
</dbReference>
<comment type="domain">
    <text evidence="6">The N-terminal region contains the highly conserved SGGXDS motif, predicted to be a P-loop motif involved in ATP binding.</text>
</comment>
<comment type="similarity">
    <text evidence="6">Belongs to the tRNA(Ile)-lysidine synthase family.</text>
</comment>
<organism evidence="8 9">
    <name type="scientific">Pseudogemmobacter humi</name>
    <dbReference type="NCBI Taxonomy" id="2483812"/>
    <lineage>
        <taxon>Bacteria</taxon>
        <taxon>Pseudomonadati</taxon>
        <taxon>Pseudomonadota</taxon>
        <taxon>Alphaproteobacteria</taxon>
        <taxon>Rhodobacterales</taxon>
        <taxon>Paracoccaceae</taxon>
        <taxon>Pseudogemmobacter</taxon>
    </lineage>
</organism>
<reference evidence="8 9" key="1">
    <citation type="submission" date="2018-11" db="EMBL/GenBank/DDBJ databases">
        <authorList>
            <person name="Criscuolo A."/>
        </authorList>
    </citation>
    <scope>NUCLEOTIDE SEQUENCE [LARGE SCALE GENOMIC DNA]</scope>
    <source>
        <strain evidence="8">ACIP111625</strain>
    </source>
</reference>
<evidence type="ECO:0000256" key="2">
    <source>
        <dbReference type="ARBA" id="ARBA00022694"/>
    </source>
</evidence>
<evidence type="ECO:0000313" key="8">
    <source>
        <dbReference type="EMBL" id="VDC33168.1"/>
    </source>
</evidence>
<dbReference type="InterPro" id="IPR011063">
    <property type="entry name" value="TilS/TtcA_N"/>
</dbReference>
<keyword evidence="9" id="KW-1185">Reference proteome</keyword>
<feature type="binding site" evidence="6">
    <location>
        <begin position="43"/>
        <end position="48"/>
    </location>
    <ligand>
        <name>ATP</name>
        <dbReference type="ChEBI" id="CHEBI:30616"/>
    </ligand>
</feature>
<sequence length="428" mass="46980">MPLSPRYRWLSDIESVEDRQLLLMALDGLPACDTPGAIGLAVSGGSDSMAMLHLMTRAAPHCGVTLEVATVDHRLRPEAAGEAAFVAETCRALGLKHDTLIWDDHPATGNLMQAASHARYALLAGWAKARGLSHVMLAHTADDQAETFLMGLARAAGLEGLSGMRHDWQESGITFCRPFLWASRQGLRDHLLRHGLAWRDDPSNENLRYTRARARKALATLAPLGITVQTLNTTIHNLAMVQSLVAGALSETFARIGREAAGSLILNARDFHHLGPEMQRRLLIAAIRWLSGARHPPRAEAVDRLQHALWPQKAATLGGCRFRFKGDALHITREPRAVSAPCPADQIWDHRWRLTGPEARDLEIRALGAGGLRLCKNWRETGHDREALIVTPALWRGAELVAAPLACPDRGEWQAMLSPSFGMFVLSH</sequence>
<dbReference type="Proteomes" id="UP000277498">
    <property type="component" value="Unassembled WGS sequence"/>
</dbReference>
<keyword evidence="6" id="KW-0963">Cytoplasm</keyword>
<dbReference type="OrthoDB" id="9807403at2"/>
<dbReference type="EMBL" id="UXAW01000107">
    <property type="protein sequence ID" value="VDC33168.1"/>
    <property type="molecule type" value="Genomic_DNA"/>
</dbReference>
<accession>A0A3P5XEK3</accession>